<dbReference type="Pfam" id="PF00583">
    <property type="entry name" value="Acetyltransf_1"/>
    <property type="match status" value="1"/>
</dbReference>
<evidence type="ECO:0000313" key="3">
    <source>
        <dbReference type="Proteomes" id="UP000737171"/>
    </source>
</evidence>
<evidence type="ECO:0000259" key="1">
    <source>
        <dbReference type="PROSITE" id="PS51186"/>
    </source>
</evidence>
<reference evidence="2 3" key="1">
    <citation type="submission" date="2020-05" db="EMBL/GenBank/DDBJ databases">
        <title>Aquincola sp. isolate from soil.</title>
        <authorList>
            <person name="Han J."/>
            <person name="Kim D.-U."/>
        </authorList>
    </citation>
    <scope>NUCLEOTIDE SEQUENCE [LARGE SCALE GENOMIC DNA]</scope>
    <source>
        <strain evidence="2 3">S2</strain>
    </source>
</reference>
<dbReference type="InterPro" id="IPR000182">
    <property type="entry name" value="GNAT_dom"/>
</dbReference>
<dbReference type="Proteomes" id="UP000737171">
    <property type="component" value="Unassembled WGS sequence"/>
</dbReference>
<dbReference type="InterPro" id="IPR052777">
    <property type="entry name" value="Acetyltransferase_Enz"/>
</dbReference>
<feature type="domain" description="N-acetyltransferase" evidence="1">
    <location>
        <begin position="6"/>
        <end position="160"/>
    </location>
</feature>
<dbReference type="PANTHER" id="PTHR43305">
    <property type="entry name" value="FAMILY N-ACETYLTRANSFERASE, PUTATIVE (AFU_ORTHOLOGUE AFUA_2G01380)-RELATED"/>
    <property type="match status" value="1"/>
</dbReference>
<sequence length="160" mass="17958">MHERTPQIREAAFPADSLGLRSIIQDYVDWLDMELSERFIAETAALEQLFSAPSGLFLVAEAEREIAGCVGLLRHSDAVAEVKRLFVRPAYRGAALGERLVASLMDRARSLGYARLVLNTVPRTRAAQVLYQRFGFTETAPYYEAPVEGMQFFEMALKRG</sequence>
<protein>
    <submittedName>
        <fullName evidence="2">GNAT family N-acetyltransferase</fullName>
    </submittedName>
</protein>
<proteinExistence type="predicted"/>
<organism evidence="2 3">
    <name type="scientific">Pseudaquabacterium terrae</name>
    <dbReference type="NCBI Taxonomy" id="2732868"/>
    <lineage>
        <taxon>Bacteria</taxon>
        <taxon>Pseudomonadati</taxon>
        <taxon>Pseudomonadota</taxon>
        <taxon>Betaproteobacteria</taxon>
        <taxon>Burkholderiales</taxon>
        <taxon>Sphaerotilaceae</taxon>
        <taxon>Pseudaquabacterium</taxon>
    </lineage>
</organism>
<dbReference type="PANTHER" id="PTHR43305:SF1">
    <property type="entry name" value="FAMILY N-ACETYLTRANSFERASE, PUTATIVE (AFU_ORTHOLOGUE AFUA_2G01380)-RELATED"/>
    <property type="match status" value="1"/>
</dbReference>
<accession>A0ABX2EEG3</accession>
<dbReference type="RefSeq" id="WP_173122083.1">
    <property type="nucleotide sequence ID" value="NZ_JABRWJ010000002.1"/>
</dbReference>
<dbReference type="CDD" id="cd04301">
    <property type="entry name" value="NAT_SF"/>
    <property type="match status" value="1"/>
</dbReference>
<dbReference type="EMBL" id="JABRWJ010000002">
    <property type="protein sequence ID" value="NRF66994.1"/>
    <property type="molecule type" value="Genomic_DNA"/>
</dbReference>
<evidence type="ECO:0000313" key="2">
    <source>
        <dbReference type="EMBL" id="NRF66994.1"/>
    </source>
</evidence>
<dbReference type="SUPFAM" id="SSF55729">
    <property type="entry name" value="Acyl-CoA N-acyltransferases (Nat)"/>
    <property type="match status" value="1"/>
</dbReference>
<gene>
    <name evidence="2" type="ORF">HLB44_08365</name>
</gene>
<dbReference type="PROSITE" id="PS51186">
    <property type="entry name" value="GNAT"/>
    <property type="match status" value="1"/>
</dbReference>
<name>A0ABX2EEG3_9BURK</name>
<dbReference type="Gene3D" id="3.40.630.30">
    <property type="match status" value="1"/>
</dbReference>
<keyword evidence="3" id="KW-1185">Reference proteome</keyword>
<comment type="caution">
    <text evidence="2">The sequence shown here is derived from an EMBL/GenBank/DDBJ whole genome shotgun (WGS) entry which is preliminary data.</text>
</comment>
<dbReference type="InterPro" id="IPR016181">
    <property type="entry name" value="Acyl_CoA_acyltransferase"/>
</dbReference>